<dbReference type="Proteomes" id="UP000266723">
    <property type="component" value="Unassembled WGS sequence"/>
</dbReference>
<name>A0ABQ7BPF0_BRACR</name>
<evidence type="ECO:0000256" key="1">
    <source>
        <dbReference type="SAM" id="MobiDB-lite"/>
    </source>
</evidence>
<feature type="compositionally biased region" description="Basic and acidic residues" evidence="1">
    <location>
        <begin position="72"/>
        <end position="81"/>
    </location>
</feature>
<accession>A0ABQ7BPF0</accession>
<protein>
    <submittedName>
        <fullName evidence="2">Uncharacterized protein</fullName>
    </submittedName>
</protein>
<keyword evidence="3" id="KW-1185">Reference proteome</keyword>
<feature type="region of interest" description="Disordered" evidence="1">
    <location>
        <begin position="106"/>
        <end position="137"/>
    </location>
</feature>
<comment type="caution">
    <text evidence="2">The sequence shown here is derived from an EMBL/GenBank/DDBJ whole genome shotgun (WGS) entry which is preliminary data.</text>
</comment>
<organism evidence="2 3">
    <name type="scientific">Brassica cretica</name>
    <name type="common">Mustard</name>
    <dbReference type="NCBI Taxonomy" id="69181"/>
    <lineage>
        <taxon>Eukaryota</taxon>
        <taxon>Viridiplantae</taxon>
        <taxon>Streptophyta</taxon>
        <taxon>Embryophyta</taxon>
        <taxon>Tracheophyta</taxon>
        <taxon>Spermatophyta</taxon>
        <taxon>Magnoliopsida</taxon>
        <taxon>eudicotyledons</taxon>
        <taxon>Gunneridae</taxon>
        <taxon>Pentapetalae</taxon>
        <taxon>rosids</taxon>
        <taxon>malvids</taxon>
        <taxon>Brassicales</taxon>
        <taxon>Brassicaceae</taxon>
        <taxon>Brassiceae</taxon>
        <taxon>Brassica</taxon>
    </lineage>
</organism>
<feature type="compositionally biased region" description="Polar residues" evidence="1">
    <location>
        <begin position="122"/>
        <end position="131"/>
    </location>
</feature>
<dbReference type="EMBL" id="QGKV02001507">
    <property type="protein sequence ID" value="KAF3534153.1"/>
    <property type="molecule type" value="Genomic_DNA"/>
</dbReference>
<sequence>MSFGRSHWCRPASELGHRSTDFNQNRSTSFPKHRSTTHSESVASCNAVRIMTHEEFAARHPHSPSPLQTEPVVDRQRETTADRQPSVPIDRRAPLIFRVQTPKIDSARIKALRPQPKPSANPPETTSTHSNDAPEPMEVYKAPMGRTLRKRKEKVAKHLKRGDNEKEMESFLKRVLRIPLEKTFEEAYFTHILWMFYRETKETEEDIRRMFHQVREKMKNRITLKKKKGDHGKFTIPCLVKVTQPQTSSRRVNDSGLIPAFHCGAEYETEYSASIETHTPTLIDSANRKLIDNHLEESIDSSPDDVIDDFPEGSIDSWENDYYNPTFTVATIDRDDLHTDAYDEDYEEEQATKYQGIRAEEDRLLHHSYGIRNAMSIDRTITTSIDTHHHHTNRRRASTGITY</sequence>
<gene>
    <name evidence="2" type="ORF">DY000_02039937</name>
</gene>
<reference evidence="2 3" key="1">
    <citation type="journal article" date="2020" name="BMC Genomics">
        <title>Intraspecific diversification of the crop wild relative Brassica cretica Lam. using demographic model selection.</title>
        <authorList>
            <person name="Kioukis A."/>
            <person name="Michalopoulou V.A."/>
            <person name="Briers L."/>
            <person name="Pirintsos S."/>
            <person name="Studholme D.J."/>
            <person name="Pavlidis P."/>
            <person name="Sarris P.F."/>
        </authorList>
    </citation>
    <scope>NUCLEOTIDE SEQUENCE [LARGE SCALE GENOMIC DNA]</scope>
    <source>
        <strain evidence="3">cv. PFS-1207/04</strain>
    </source>
</reference>
<evidence type="ECO:0000313" key="2">
    <source>
        <dbReference type="EMBL" id="KAF3534153.1"/>
    </source>
</evidence>
<feature type="compositionally biased region" description="Polar residues" evidence="1">
    <location>
        <begin position="21"/>
        <end position="30"/>
    </location>
</feature>
<evidence type="ECO:0000313" key="3">
    <source>
        <dbReference type="Proteomes" id="UP000266723"/>
    </source>
</evidence>
<proteinExistence type="predicted"/>
<feature type="region of interest" description="Disordered" evidence="1">
    <location>
        <begin position="1"/>
        <end position="42"/>
    </location>
</feature>
<feature type="region of interest" description="Disordered" evidence="1">
    <location>
        <begin position="56"/>
        <end position="89"/>
    </location>
</feature>